<dbReference type="Proteomes" id="UP000239895">
    <property type="component" value="Unassembled WGS sequence"/>
</dbReference>
<feature type="chain" id="PRO_5046483596" description="DUF2975 domain-containing protein" evidence="2">
    <location>
        <begin position="23"/>
        <end position="187"/>
    </location>
</feature>
<name>A0ABX5EF36_9MICO</name>
<feature type="transmembrane region" description="Helical" evidence="1">
    <location>
        <begin position="151"/>
        <end position="173"/>
    </location>
</feature>
<organism evidence="3 4">
    <name type="scientific">Isoptericola halotolerans</name>
    <dbReference type="NCBI Taxonomy" id="300560"/>
    <lineage>
        <taxon>Bacteria</taxon>
        <taxon>Bacillati</taxon>
        <taxon>Actinomycetota</taxon>
        <taxon>Actinomycetes</taxon>
        <taxon>Micrococcales</taxon>
        <taxon>Promicromonosporaceae</taxon>
        <taxon>Isoptericola</taxon>
    </lineage>
</organism>
<gene>
    <name evidence="3" type="ORF">BCL65_10452</name>
</gene>
<keyword evidence="4" id="KW-1185">Reference proteome</keyword>
<reference evidence="3 4" key="1">
    <citation type="submission" date="2018-03" db="EMBL/GenBank/DDBJ databases">
        <title>Comparative analysis of microorganisms from saline springs in Andes Mountain Range, Colombia.</title>
        <authorList>
            <person name="Rubin E."/>
        </authorList>
    </citation>
    <scope>NUCLEOTIDE SEQUENCE [LARGE SCALE GENOMIC DNA]</scope>
    <source>
        <strain evidence="3 4">CG 23</strain>
    </source>
</reference>
<feature type="transmembrane region" description="Helical" evidence="1">
    <location>
        <begin position="65"/>
        <end position="85"/>
    </location>
</feature>
<evidence type="ECO:0000313" key="4">
    <source>
        <dbReference type="Proteomes" id="UP000239895"/>
    </source>
</evidence>
<accession>A0ABX5EF36</accession>
<keyword evidence="2" id="KW-0732">Signal</keyword>
<feature type="transmembrane region" description="Helical" evidence="1">
    <location>
        <begin position="106"/>
        <end position="131"/>
    </location>
</feature>
<evidence type="ECO:0000256" key="1">
    <source>
        <dbReference type="SAM" id="Phobius"/>
    </source>
</evidence>
<evidence type="ECO:0008006" key="5">
    <source>
        <dbReference type="Google" id="ProtNLM"/>
    </source>
</evidence>
<dbReference type="EMBL" id="PVTX01000004">
    <property type="protein sequence ID" value="PRZ07613.1"/>
    <property type="molecule type" value="Genomic_DNA"/>
</dbReference>
<feature type="signal peptide" evidence="2">
    <location>
        <begin position="1"/>
        <end position="22"/>
    </location>
</feature>
<keyword evidence="1" id="KW-1133">Transmembrane helix</keyword>
<keyword evidence="1" id="KW-0472">Membrane</keyword>
<keyword evidence="1" id="KW-0812">Transmembrane</keyword>
<proteinExistence type="predicted"/>
<sequence>MVVTLTTLAAVGFLAAGVASIAADNLVVAVSWTAAQVPAADGALLVGGPTTSTLTVAAPTGVQRLLVFAPAAVLCATAVVCGVLLRRIVRSVDAGDTFHRDTPRRVATLGVVVLAGGLVAAAVTTAGRLTALSPAALGMATPASAVAAPNGVVDVPLTALAVAATLWVIAAVLRRGSRMHADLEGLV</sequence>
<protein>
    <recommendedName>
        <fullName evidence="5">DUF2975 domain-containing protein</fullName>
    </recommendedName>
</protein>
<evidence type="ECO:0000313" key="3">
    <source>
        <dbReference type="EMBL" id="PRZ07613.1"/>
    </source>
</evidence>
<evidence type="ECO:0000256" key="2">
    <source>
        <dbReference type="SAM" id="SignalP"/>
    </source>
</evidence>
<comment type="caution">
    <text evidence="3">The sequence shown here is derived from an EMBL/GenBank/DDBJ whole genome shotgun (WGS) entry which is preliminary data.</text>
</comment>